<dbReference type="SUPFAM" id="SSF52980">
    <property type="entry name" value="Restriction endonuclease-like"/>
    <property type="match status" value="1"/>
</dbReference>
<feature type="domain" description="PD-(D/E)XK endonuclease-like" evidence="1">
    <location>
        <begin position="641"/>
        <end position="919"/>
    </location>
</feature>
<dbReference type="InterPro" id="IPR011335">
    <property type="entry name" value="Restrct_endonuc-II-like"/>
</dbReference>
<proteinExistence type="predicted"/>
<reference evidence="2 3" key="1">
    <citation type="submission" date="2018-01" db="EMBL/GenBank/DDBJ databases">
        <title>Metagenomic assembled genomes from two thermal pools in the Uzon Caldera, Kamchatka, Russia.</title>
        <authorList>
            <person name="Wilkins L."/>
            <person name="Ettinger C."/>
        </authorList>
    </citation>
    <scope>NUCLEOTIDE SEQUENCE [LARGE SCALE GENOMIC DNA]</scope>
    <source>
        <strain evidence="2">ZAV-05</strain>
    </source>
</reference>
<dbReference type="Proteomes" id="UP000242881">
    <property type="component" value="Unassembled WGS sequence"/>
</dbReference>
<sequence length="921" mass="108357">MFELHLVDIDYDLIDHLSSMIKDIKKDKIIFISANRRPIRFVEQKIDSHHILKTDFYILDEFVKDFVQYFSDNPPTIQSPIERYFFIHDLLKENLELYNKLGGSIQKVFPWCKRISSLFDEIDKHRVENRLQNFQYTELVEPSRGIVENLKNLYRRYKERMEEKNLTYTGDLYAQMLNILNSKKTFPDYENTAFILTNLVYISVTEVEILKKLSELSDLHFVVYDDLKNRGDMFESFTAVENLKKRLQKTLSMKINEVLDSKTFKKPEINFYSFNDTISEMDHLANILYDGYQNVEAPNDTAVILPDETSLYPLLINLPLDYKPNINITMGYPFIKTTLYILLSNLFELCIDIKKGLYDTLKIPAEKLITICDYSSIFYDQDLKKNLKDIKSHIYSVQRSIIEIEKERFTHFYNLIMNFIEISTIHDLSSNLEYLTSLMHRYPPEKLKEQIFTVNAINIFVEKFLETLKKLPNDKEINVELSYIIFKEISKDILIPFEGSPLRGLQIMGILEARGLKFKHLFIPDMNEGVIPSVDKVDPLIPESIKRIIGLPSYEEKEILMRYNFFRLVYSAKKVYLFFKTGMGDNSKFIRSRYVDQLILKEELDDNQEFVNIYKPQSNFFTPKHETLSFPKPCDISLKSYSPTALDCYLSCPYKYYLRYIKQIPPSINIDSDFKADKVGSIVHAILEETIEVDKPVKDSFSVENALTVIDRVREQDSHLTTKINNDDNLKNYILDMSELEYEMFKKILEYRFNNFLRTHFNDENLKNSIVMAKEKMIKKGKLEGVVDRIDRLGDKLLIIDYKTGNSLKPPSKRKVNQLSDKIGDFGINREDLLSLKEDLKSVQLLTYIVLASSKYKADEYEGIYYLFSKNNGNIVKFKVENEVENIIAYIINHIEKTDQIYPLPDKDCVYCEYNKMCRFV</sequence>
<dbReference type="EMBL" id="PNIN01000031">
    <property type="protein sequence ID" value="PMP71945.1"/>
    <property type="molecule type" value="Genomic_DNA"/>
</dbReference>
<dbReference type="InterPro" id="IPR038726">
    <property type="entry name" value="PDDEXK_AddAB-type"/>
</dbReference>
<evidence type="ECO:0000313" key="3">
    <source>
        <dbReference type="Proteomes" id="UP000242881"/>
    </source>
</evidence>
<dbReference type="Gene3D" id="3.40.50.300">
    <property type="entry name" value="P-loop containing nucleotide triphosphate hydrolases"/>
    <property type="match status" value="1"/>
</dbReference>
<dbReference type="SUPFAM" id="SSF52540">
    <property type="entry name" value="P-loop containing nucleoside triphosphate hydrolases"/>
    <property type="match status" value="1"/>
</dbReference>
<name>A0A2J6WNJ5_9BACT</name>
<dbReference type="AlphaFoldDB" id="A0A2J6WNJ5"/>
<organism evidence="2 3">
    <name type="scientific">Calditerrivibrio nitroreducens</name>
    <dbReference type="NCBI Taxonomy" id="477976"/>
    <lineage>
        <taxon>Bacteria</taxon>
        <taxon>Pseudomonadati</taxon>
        <taxon>Deferribacterota</taxon>
        <taxon>Deferribacteres</taxon>
        <taxon>Deferribacterales</taxon>
        <taxon>Calditerrivibrionaceae</taxon>
    </lineage>
</organism>
<dbReference type="Pfam" id="PF12705">
    <property type="entry name" value="PDDEXK_1"/>
    <property type="match status" value="1"/>
</dbReference>
<accession>A0A2J6WNJ5</accession>
<dbReference type="InterPro" id="IPR011604">
    <property type="entry name" value="PDDEXK-like_dom_sf"/>
</dbReference>
<dbReference type="InterPro" id="IPR027417">
    <property type="entry name" value="P-loop_NTPase"/>
</dbReference>
<gene>
    <name evidence="2" type="ORF">C0187_02710</name>
</gene>
<evidence type="ECO:0000313" key="2">
    <source>
        <dbReference type="EMBL" id="PMP71945.1"/>
    </source>
</evidence>
<evidence type="ECO:0000259" key="1">
    <source>
        <dbReference type="Pfam" id="PF12705"/>
    </source>
</evidence>
<dbReference type="Gene3D" id="3.90.320.10">
    <property type="match status" value="1"/>
</dbReference>
<protein>
    <recommendedName>
        <fullName evidence="1">PD-(D/E)XK endonuclease-like domain-containing protein</fullName>
    </recommendedName>
</protein>
<comment type="caution">
    <text evidence="2">The sequence shown here is derived from an EMBL/GenBank/DDBJ whole genome shotgun (WGS) entry which is preliminary data.</text>
</comment>